<gene>
    <name evidence="3" type="ORF">FH607_021745</name>
</gene>
<organism evidence="3 4">
    <name type="scientific">Streptomyces mimosae</name>
    <dbReference type="NCBI Taxonomy" id="2586635"/>
    <lineage>
        <taxon>Bacteria</taxon>
        <taxon>Bacillati</taxon>
        <taxon>Actinomycetota</taxon>
        <taxon>Actinomycetes</taxon>
        <taxon>Kitasatosporales</taxon>
        <taxon>Streptomycetaceae</taxon>
        <taxon>Streptomyces</taxon>
    </lineage>
</organism>
<proteinExistence type="predicted"/>
<feature type="domain" description="A-factor biosynthesis hotdog" evidence="2">
    <location>
        <begin position="37"/>
        <end position="172"/>
    </location>
</feature>
<name>A0A5N6A049_9ACTN</name>
<feature type="region of interest" description="Disordered" evidence="1">
    <location>
        <begin position="1"/>
        <end position="20"/>
    </location>
</feature>
<feature type="domain" description="A-factor biosynthesis hotdog" evidence="2">
    <location>
        <begin position="216"/>
        <end position="310"/>
    </location>
</feature>
<keyword evidence="4" id="KW-1185">Reference proteome</keyword>
<protein>
    <submittedName>
        <fullName evidence="3">A-factor biosynthesis protein</fullName>
    </submittedName>
</protein>
<accession>A0A5N6A049</accession>
<evidence type="ECO:0000256" key="1">
    <source>
        <dbReference type="SAM" id="MobiDB-lite"/>
    </source>
</evidence>
<dbReference type="InterPro" id="IPR005509">
    <property type="entry name" value="AfsA_hotdog_dom"/>
</dbReference>
<dbReference type="Pfam" id="PF03756">
    <property type="entry name" value="AfsA"/>
    <property type="match status" value="2"/>
</dbReference>
<dbReference type="Proteomes" id="UP000314251">
    <property type="component" value="Unassembled WGS sequence"/>
</dbReference>
<evidence type="ECO:0000313" key="4">
    <source>
        <dbReference type="Proteomes" id="UP000314251"/>
    </source>
</evidence>
<dbReference type="OrthoDB" id="7838374at2"/>
<dbReference type="RefSeq" id="WP_139671187.1">
    <property type="nucleotide sequence ID" value="NZ_VDLY02000015.1"/>
</dbReference>
<evidence type="ECO:0000313" key="3">
    <source>
        <dbReference type="EMBL" id="KAB8162124.1"/>
    </source>
</evidence>
<dbReference type="AlphaFoldDB" id="A0A5N6A049"/>
<dbReference type="EMBL" id="VDLY02000015">
    <property type="protein sequence ID" value="KAB8162124.1"/>
    <property type="molecule type" value="Genomic_DNA"/>
</dbReference>
<sequence>MGPTSSTRTSEPRRVTPARPALDHSRLDYSRTVDRLLVHRDALSEVFLTDLRHIDETSYAAAAQLPRSHAYYGDHLLRPAHFDPLLVLEACRQANLAGAHRFFGVAESDKFILTHLGLRLTRPWLLAVGGTPLPLALRVRVTNRRERDGRTTGLTHTAELTVGGEVVGEAEIGLRFKTPTDYLTLRLGNRDGRPLPSSASYPGIVPAGCAPAHLAGRAAPENAVLLDPATTGTGVRAGLRVPVGHPSMFDHPQDHLPGMVIVEGARQLALYAGQETHGLAVTKAYPTEIVARFERFGELEEETTLHATVGRPTPAGTTPRGPWYTQAGVLDDDAEDLPGLGTPGPADGEVVPERLPVRVEARQRGTAICTVDVTLTRVPGNRAAHGARGGAA</sequence>
<evidence type="ECO:0000259" key="2">
    <source>
        <dbReference type="Pfam" id="PF03756"/>
    </source>
</evidence>
<comment type="caution">
    <text evidence="3">The sequence shown here is derived from an EMBL/GenBank/DDBJ whole genome shotgun (WGS) entry which is preliminary data.</text>
</comment>
<reference evidence="3" key="1">
    <citation type="submission" date="2019-10" db="EMBL/GenBank/DDBJ databases">
        <title>Nonomuraea sp. nov., isolated from Phyllanthus amarus.</title>
        <authorList>
            <person name="Klykleung N."/>
            <person name="Tanasupawat S."/>
        </authorList>
    </citation>
    <scope>NUCLEOTIDE SEQUENCE [LARGE SCALE GENOMIC DNA]</scope>
    <source>
        <strain evidence="3">3MP-10</strain>
    </source>
</reference>